<dbReference type="GO" id="GO:0030288">
    <property type="term" value="C:outer membrane-bounded periplasmic space"/>
    <property type="evidence" value="ECO:0007669"/>
    <property type="project" value="TreeGrafter"/>
</dbReference>
<keyword evidence="3 6" id="KW-0812">Transmembrane</keyword>
<keyword evidence="5 6" id="KW-0472">Membrane</keyword>
<dbReference type="InterPro" id="IPR010664">
    <property type="entry name" value="LipoPS_assembly_LptC-rel"/>
</dbReference>
<gene>
    <name evidence="7" type="ORF">NCTC12020_00801</name>
</gene>
<evidence type="ECO:0000256" key="3">
    <source>
        <dbReference type="ARBA" id="ARBA00022692"/>
    </source>
</evidence>
<dbReference type="Proteomes" id="UP000255367">
    <property type="component" value="Unassembled WGS sequence"/>
</dbReference>
<dbReference type="OrthoDB" id="1629081at2"/>
<feature type="transmembrane region" description="Helical" evidence="6">
    <location>
        <begin position="7"/>
        <end position="26"/>
    </location>
</feature>
<keyword evidence="2" id="KW-0997">Cell inner membrane</keyword>
<dbReference type="AlphaFoldDB" id="A0A380NK27"/>
<organism evidence="7 8">
    <name type="scientific">Veillonella criceti</name>
    <dbReference type="NCBI Taxonomy" id="103891"/>
    <lineage>
        <taxon>Bacteria</taxon>
        <taxon>Bacillati</taxon>
        <taxon>Bacillota</taxon>
        <taxon>Negativicutes</taxon>
        <taxon>Veillonellales</taxon>
        <taxon>Veillonellaceae</taxon>
        <taxon>Veillonella</taxon>
    </lineage>
</organism>
<keyword evidence="1" id="KW-1003">Cell membrane</keyword>
<evidence type="ECO:0000256" key="6">
    <source>
        <dbReference type="SAM" id="Phobius"/>
    </source>
</evidence>
<dbReference type="Pfam" id="PF06835">
    <property type="entry name" value="LptC"/>
    <property type="match status" value="1"/>
</dbReference>
<evidence type="ECO:0000313" key="7">
    <source>
        <dbReference type="EMBL" id="SUP42180.1"/>
    </source>
</evidence>
<dbReference type="GO" id="GO:0005886">
    <property type="term" value="C:plasma membrane"/>
    <property type="evidence" value="ECO:0007669"/>
    <property type="project" value="InterPro"/>
</dbReference>
<dbReference type="PANTHER" id="PTHR37481">
    <property type="entry name" value="LIPOPOLYSACCHARIDE EXPORT SYSTEM PROTEIN LPTC"/>
    <property type="match status" value="1"/>
</dbReference>
<sequence length="179" mass="19465">MLKNKKTILGVAIVALLIGVFVWIFLISSDEIAEDPTQPKENLVSFEGSTITEEQAGKLAWSVTAEQIKVNPKTKEVYLTNMEGTFYDGEKTLVVTAPRGYMTGDHSKFQLAGGVKGTNGADVELTTEAIAFDNKTKKLTSETPFTFTNQEATVTGDKLEADTVLNIVTAHGHAKLVRK</sequence>
<proteinExistence type="predicted"/>
<dbReference type="InterPro" id="IPR026265">
    <property type="entry name" value="LptC"/>
</dbReference>
<evidence type="ECO:0000256" key="5">
    <source>
        <dbReference type="ARBA" id="ARBA00023136"/>
    </source>
</evidence>
<keyword evidence="4 6" id="KW-1133">Transmembrane helix</keyword>
<keyword evidence="8" id="KW-1185">Reference proteome</keyword>
<name>A0A380NK27_9FIRM</name>
<dbReference type="InterPro" id="IPR052363">
    <property type="entry name" value="LPS_export_LptC"/>
</dbReference>
<dbReference type="NCBIfam" id="TIGR04409">
    <property type="entry name" value="LptC_YrbK"/>
    <property type="match status" value="1"/>
</dbReference>
<evidence type="ECO:0000313" key="8">
    <source>
        <dbReference type="Proteomes" id="UP000255367"/>
    </source>
</evidence>
<dbReference type="GO" id="GO:0015221">
    <property type="term" value="F:lipopolysaccharide transmembrane transporter activity"/>
    <property type="evidence" value="ECO:0007669"/>
    <property type="project" value="InterPro"/>
</dbReference>
<dbReference type="GO" id="GO:0017089">
    <property type="term" value="F:glycolipid transfer activity"/>
    <property type="evidence" value="ECO:0007669"/>
    <property type="project" value="TreeGrafter"/>
</dbReference>
<protein>
    <submittedName>
        <fullName evidence="7">Uncharacterized protein conserved in bacteria</fullName>
    </submittedName>
</protein>
<evidence type="ECO:0000256" key="1">
    <source>
        <dbReference type="ARBA" id="ARBA00022475"/>
    </source>
</evidence>
<dbReference type="EMBL" id="UHIO01000001">
    <property type="protein sequence ID" value="SUP42180.1"/>
    <property type="molecule type" value="Genomic_DNA"/>
</dbReference>
<accession>A0A380NK27</accession>
<evidence type="ECO:0000256" key="2">
    <source>
        <dbReference type="ARBA" id="ARBA00022519"/>
    </source>
</evidence>
<dbReference type="PANTHER" id="PTHR37481:SF1">
    <property type="entry name" value="LIPOPOLYSACCHARIDE EXPORT SYSTEM PROTEIN LPTC"/>
    <property type="match status" value="1"/>
</dbReference>
<reference evidence="7 8" key="1">
    <citation type="submission" date="2018-06" db="EMBL/GenBank/DDBJ databases">
        <authorList>
            <consortium name="Pathogen Informatics"/>
            <person name="Doyle S."/>
        </authorList>
    </citation>
    <scope>NUCLEOTIDE SEQUENCE [LARGE SCALE GENOMIC DNA]</scope>
    <source>
        <strain evidence="7 8">NCTC12020</strain>
    </source>
</reference>
<dbReference type="RefSeq" id="WP_115310015.1">
    <property type="nucleotide sequence ID" value="NZ_UHIO01000001.1"/>
</dbReference>
<evidence type="ECO:0000256" key="4">
    <source>
        <dbReference type="ARBA" id="ARBA00022989"/>
    </source>
</evidence>
<dbReference type="Gene3D" id="2.60.450.10">
    <property type="entry name" value="Lipopolysaccharide (LPS) transport protein A like domain"/>
    <property type="match status" value="1"/>
</dbReference>